<proteinExistence type="predicted"/>
<sequence>MIEEIGIVKSVEGMTAVVAVAKKSACEGCTMGTCKPEEKSMEIEALNQAGAKAGQRVKVAIKSYTYMKGTMVVYGLPAVGLVAGAVAGKEFMSKIFPAADPDVLSAIFGFAACILSFVFVKIWARKAGTRADARPVVEEILN</sequence>
<gene>
    <name evidence="2" type="ORF">NBG4_520010</name>
</gene>
<name>A0A2U3QJ10_9BACT</name>
<dbReference type="EMBL" id="OUUY01000100">
    <property type="protein sequence ID" value="SPQ01383.1"/>
    <property type="molecule type" value="Genomic_DNA"/>
</dbReference>
<keyword evidence="1" id="KW-1133">Transmembrane helix</keyword>
<evidence type="ECO:0000256" key="1">
    <source>
        <dbReference type="SAM" id="Phobius"/>
    </source>
</evidence>
<feature type="transmembrane region" description="Helical" evidence="1">
    <location>
        <begin position="71"/>
        <end position="88"/>
    </location>
</feature>
<dbReference type="PANTHER" id="PTHR35867:SF1">
    <property type="entry name" value="PROTEIN RSEC"/>
    <property type="match status" value="1"/>
</dbReference>
<dbReference type="InterPro" id="IPR026268">
    <property type="entry name" value="RseC"/>
</dbReference>
<keyword evidence="1" id="KW-0812">Transmembrane</keyword>
<dbReference type="InterPro" id="IPR007359">
    <property type="entry name" value="SigmaE_reg_RseC_MucC"/>
</dbReference>
<organism evidence="2 3">
    <name type="scientific">Candidatus Sulfobium mesophilum</name>
    <dbReference type="NCBI Taxonomy" id="2016548"/>
    <lineage>
        <taxon>Bacteria</taxon>
        <taxon>Pseudomonadati</taxon>
        <taxon>Nitrospirota</taxon>
        <taxon>Nitrospiria</taxon>
        <taxon>Nitrospirales</taxon>
        <taxon>Nitrospiraceae</taxon>
        <taxon>Candidatus Sulfobium</taxon>
    </lineage>
</organism>
<dbReference type="Proteomes" id="UP000245125">
    <property type="component" value="Unassembled WGS sequence"/>
</dbReference>
<feature type="transmembrane region" description="Helical" evidence="1">
    <location>
        <begin position="103"/>
        <end position="124"/>
    </location>
</feature>
<dbReference type="PANTHER" id="PTHR35867">
    <property type="entry name" value="PROTEIN RSEC"/>
    <property type="match status" value="1"/>
</dbReference>
<keyword evidence="3" id="KW-1185">Reference proteome</keyword>
<dbReference type="AlphaFoldDB" id="A0A2U3QJ10"/>
<reference evidence="3" key="1">
    <citation type="submission" date="2018-03" db="EMBL/GenBank/DDBJ databases">
        <authorList>
            <person name="Zecchin S."/>
        </authorList>
    </citation>
    <scope>NUCLEOTIDE SEQUENCE [LARGE SCALE GENOMIC DNA]</scope>
</reference>
<keyword evidence="1" id="KW-0472">Membrane</keyword>
<dbReference type="OrthoDB" id="307768at2"/>
<evidence type="ECO:0000313" key="2">
    <source>
        <dbReference type="EMBL" id="SPQ01383.1"/>
    </source>
</evidence>
<dbReference type="Pfam" id="PF04246">
    <property type="entry name" value="RseC_MucC"/>
    <property type="match status" value="1"/>
</dbReference>
<protein>
    <submittedName>
        <fullName evidence="2">Putative Positive regulator of sigma E, RseC/MucC</fullName>
    </submittedName>
</protein>
<accession>A0A2U3QJ10</accession>
<dbReference type="PIRSF" id="PIRSF004923">
    <property type="entry name" value="RseC"/>
    <property type="match status" value="1"/>
</dbReference>
<evidence type="ECO:0000313" key="3">
    <source>
        <dbReference type="Proteomes" id="UP000245125"/>
    </source>
</evidence>